<accession>A0A5C6DWL2</accession>
<keyword evidence="2" id="KW-1185">Reference proteome</keyword>
<dbReference type="EMBL" id="SJPV01000002">
    <property type="protein sequence ID" value="TWU41130.1"/>
    <property type="molecule type" value="Genomic_DNA"/>
</dbReference>
<organism evidence="1 2">
    <name type="scientific">Novipirellula artificiosorum</name>
    <dbReference type="NCBI Taxonomy" id="2528016"/>
    <lineage>
        <taxon>Bacteria</taxon>
        <taxon>Pseudomonadati</taxon>
        <taxon>Planctomycetota</taxon>
        <taxon>Planctomycetia</taxon>
        <taxon>Pirellulales</taxon>
        <taxon>Pirellulaceae</taxon>
        <taxon>Novipirellula</taxon>
    </lineage>
</organism>
<dbReference type="AlphaFoldDB" id="A0A5C6DWL2"/>
<evidence type="ECO:0000313" key="1">
    <source>
        <dbReference type="EMBL" id="TWU41130.1"/>
    </source>
</evidence>
<proteinExistence type="predicted"/>
<dbReference type="Proteomes" id="UP000319143">
    <property type="component" value="Unassembled WGS sequence"/>
</dbReference>
<gene>
    <name evidence="1" type="ORF">Poly41_19680</name>
</gene>
<comment type="caution">
    <text evidence="1">The sequence shown here is derived from an EMBL/GenBank/DDBJ whole genome shotgun (WGS) entry which is preliminary data.</text>
</comment>
<sequence length="59" mass="6514">MIARLELAEIADALLGSKKPLTPDPSPRLRGARGARVVEPLRFSQGVDRLRSTKSCRKQ</sequence>
<protein>
    <submittedName>
        <fullName evidence="1">Uncharacterized protein</fullName>
    </submittedName>
</protein>
<evidence type="ECO:0000313" key="2">
    <source>
        <dbReference type="Proteomes" id="UP000319143"/>
    </source>
</evidence>
<reference evidence="1 2" key="1">
    <citation type="submission" date="2019-02" db="EMBL/GenBank/DDBJ databases">
        <title>Deep-cultivation of Planctomycetes and their phenomic and genomic characterization uncovers novel biology.</title>
        <authorList>
            <person name="Wiegand S."/>
            <person name="Jogler M."/>
            <person name="Boedeker C."/>
            <person name="Pinto D."/>
            <person name="Vollmers J."/>
            <person name="Rivas-Marin E."/>
            <person name="Kohn T."/>
            <person name="Peeters S.H."/>
            <person name="Heuer A."/>
            <person name="Rast P."/>
            <person name="Oberbeckmann S."/>
            <person name="Bunk B."/>
            <person name="Jeske O."/>
            <person name="Meyerdierks A."/>
            <person name="Storesund J.E."/>
            <person name="Kallscheuer N."/>
            <person name="Luecker S."/>
            <person name="Lage O.M."/>
            <person name="Pohl T."/>
            <person name="Merkel B.J."/>
            <person name="Hornburger P."/>
            <person name="Mueller R.-W."/>
            <person name="Bruemmer F."/>
            <person name="Labrenz M."/>
            <person name="Spormann A.M."/>
            <person name="Op Den Camp H."/>
            <person name="Overmann J."/>
            <person name="Amann R."/>
            <person name="Jetten M.S.M."/>
            <person name="Mascher T."/>
            <person name="Medema M.H."/>
            <person name="Devos D.P."/>
            <person name="Kaster A.-K."/>
            <person name="Ovreas L."/>
            <person name="Rohde M."/>
            <person name="Galperin M.Y."/>
            <person name="Jogler C."/>
        </authorList>
    </citation>
    <scope>NUCLEOTIDE SEQUENCE [LARGE SCALE GENOMIC DNA]</scope>
    <source>
        <strain evidence="1 2">Poly41</strain>
    </source>
</reference>
<name>A0A5C6DWL2_9BACT</name>